<keyword evidence="6" id="KW-1185">Reference proteome</keyword>
<dbReference type="Gene3D" id="2.60.120.260">
    <property type="entry name" value="Galactose-binding domain-like"/>
    <property type="match status" value="1"/>
</dbReference>
<protein>
    <recommendedName>
        <fullName evidence="4">CBM-cenC domain-containing protein</fullName>
    </recommendedName>
</protein>
<dbReference type="GeneID" id="37200159"/>
<feature type="compositionally biased region" description="Low complexity" evidence="2">
    <location>
        <begin position="321"/>
        <end position="342"/>
    </location>
</feature>
<evidence type="ECO:0000256" key="1">
    <source>
        <dbReference type="ARBA" id="ARBA00022801"/>
    </source>
</evidence>
<feature type="domain" description="CBM-cenC" evidence="4">
    <location>
        <begin position="38"/>
        <end position="170"/>
    </location>
</feature>
<feature type="compositionally biased region" description="Low complexity" evidence="2">
    <location>
        <begin position="276"/>
        <end position="294"/>
    </location>
</feature>
<keyword evidence="1" id="KW-0378">Hydrolase</keyword>
<dbReference type="Pfam" id="PF02018">
    <property type="entry name" value="CBM_4_9"/>
    <property type="match status" value="1"/>
</dbReference>
<dbReference type="OrthoDB" id="3565477at2759"/>
<organism evidence="5 6">
    <name type="scientific">Aspergillus homomorphus (strain CBS 101889)</name>
    <dbReference type="NCBI Taxonomy" id="1450537"/>
    <lineage>
        <taxon>Eukaryota</taxon>
        <taxon>Fungi</taxon>
        <taxon>Dikarya</taxon>
        <taxon>Ascomycota</taxon>
        <taxon>Pezizomycotina</taxon>
        <taxon>Eurotiomycetes</taxon>
        <taxon>Eurotiomycetidae</taxon>
        <taxon>Eurotiales</taxon>
        <taxon>Aspergillaceae</taxon>
        <taxon>Aspergillus</taxon>
        <taxon>Aspergillus subgen. Circumdati</taxon>
    </lineage>
</organism>
<dbReference type="InterPro" id="IPR003305">
    <property type="entry name" value="CenC_carb-bd"/>
</dbReference>
<dbReference type="Proteomes" id="UP000248961">
    <property type="component" value="Unassembled WGS sequence"/>
</dbReference>
<dbReference type="VEuPathDB" id="FungiDB:BO97DRAFT_408457"/>
<dbReference type="SUPFAM" id="SSF49785">
    <property type="entry name" value="Galactose-binding domain-like"/>
    <property type="match status" value="1"/>
</dbReference>
<feature type="chain" id="PRO_5017471870" description="CBM-cenC domain-containing protein" evidence="3">
    <location>
        <begin position="22"/>
        <end position="367"/>
    </location>
</feature>
<evidence type="ECO:0000259" key="4">
    <source>
        <dbReference type="Pfam" id="PF02018"/>
    </source>
</evidence>
<evidence type="ECO:0000313" key="6">
    <source>
        <dbReference type="Proteomes" id="UP000248961"/>
    </source>
</evidence>
<dbReference type="STRING" id="1450537.A0A395HK95"/>
<evidence type="ECO:0000256" key="2">
    <source>
        <dbReference type="SAM" id="MobiDB-lite"/>
    </source>
</evidence>
<sequence>MRPFSTLSAVVLLAQPFHAAAETKVVTGTTQSCTWTHNALLNPSFDAGVLTPWTVYNGYGTATVVADTSSDGGYVASMVPGTSSYAVLYQSLTDLVVGDTYTLAFDYKIQSSTRPGTCNFYFAIDGIFAANRITRTVSAYVHYDTSETTWQTLSTTYVPTSSSLDMYIEVICSSTVRGIPAQPTIYFDKTQFSNPNKEIEICTNVPYTSTITTFPTPTMTPAQATSSSAGIVSVSPAASSSIIASAISLPQPSASSSSVAVFTSPTLVRPSGQIIPTSHTPLLPSPSDLPTSSSAVPASTFTHSSPVVAPSLTANLPVPVSSSTSHSATPRPSAATSSPNIPEDVVTVTTTVYSTELVIETNCPVLV</sequence>
<dbReference type="AlphaFoldDB" id="A0A395HK95"/>
<feature type="region of interest" description="Disordered" evidence="2">
    <location>
        <begin position="318"/>
        <end position="342"/>
    </location>
</feature>
<reference evidence="5 6" key="1">
    <citation type="submission" date="2018-02" db="EMBL/GenBank/DDBJ databases">
        <title>The genomes of Aspergillus section Nigri reveals drivers in fungal speciation.</title>
        <authorList>
            <consortium name="DOE Joint Genome Institute"/>
            <person name="Vesth T.C."/>
            <person name="Nybo J."/>
            <person name="Theobald S."/>
            <person name="Brandl J."/>
            <person name="Frisvad J.C."/>
            <person name="Nielsen K.F."/>
            <person name="Lyhne E.K."/>
            <person name="Kogle M.E."/>
            <person name="Kuo A."/>
            <person name="Riley R."/>
            <person name="Clum A."/>
            <person name="Nolan M."/>
            <person name="Lipzen A."/>
            <person name="Salamov A."/>
            <person name="Henrissat B."/>
            <person name="Wiebenga A."/>
            <person name="De vries R.P."/>
            <person name="Grigoriev I.V."/>
            <person name="Mortensen U.H."/>
            <person name="Andersen M.R."/>
            <person name="Baker S.E."/>
        </authorList>
    </citation>
    <scope>NUCLEOTIDE SEQUENCE [LARGE SCALE GENOMIC DNA]</scope>
    <source>
        <strain evidence="5 6">CBS 101889</strain>
    </source>
</reference>
<dbReference type="GO" id="GO:0016798">
    <property type="term" value="F:hydrolase activity, acting on glycosyl bonds"/>
    <property type="evidence" value="ECO:0007669"/>
    <property type="project" value="InterPro"/>
</dbReference>
<dbReference type="RefSeq" id="XP_025547391.1">
    <property type="nucleotide sequence ID" value="XM_025695870.1"/>
</dbReference>
<accession>A0A395HK95</accession>
<gene>
    <name evidence="5" type="ORF">BO97DRAFT_408457</name>
</gene>
<proteinExistence type="predicted"/>
<evidence type="ECO:0000256" key="3">
    <source>
        <dbReference type="SAM" id="SignalP"/>
    </source>
</evidence>
<dbReference type="EMBL" id="KZ824317">
    <property type="protein sequence ID" value="RAL08237.1"/>
    <property type="molecule type" value="Genomic_DNA"/>
</dbReference>
<name>A0A395HK95_ASPHC</name>
<feature type="signal peptide" evidence="3">
    <location>
        <begin position="1"/>
        <end position="21"/>
    </location>
</feature>
<evidence type="ECO:0000313" key="5">
    <source>
        <dbReference type="EMBL" id="RAL08237.1"/>
    </source>
</evidence>
<keyword evidence="3" id="KW-0732">Signal</keyword>
<dbReference type="InterPro" id="IPR008979">
    <property type="entry name" value="Galactose-bd-like_sf"/>
</dbReference>
<feature type="region of interest" description="Disordered" evidence="2">
    <location>
        <begin position="273"/>
        <end position="297"/>
    </location>
</feature>